<reference evidence="2 3" key="1">
    <citation type="submission" date="2014-07" db="EMBL/GenBank/DDBJ databases">
        <title>Genomic characterization of two T7-like Mesorhizobium loti phages vB_MloP_Lo5R7ANS and vB_MloP_Cp1R7ANS-C2.</title>
        <authorList>
            <person name="Halmillawewa A.P."/>
            <person name="Perry B."/>
            <person name="Gavard R."/>
            <person name="Yost C.K."/>
            <person name="Hynes M.F."/>
        </authorList>
    </citation>
    <scope>NUCLEOTIDE SEQUENCE [LARGE SCALE GENOMIC DNA]</scope>
</reference>
<accession>A0A076YNX1</accession>
<protein>
    <submittedName>
        <fullName evidence="2">Uncharacterized protein</fullName>
    </submittedName>
</protein>
<proteinExistence type="predicted"/>
<evidence type="ECO:0000313" key="3">
    <source>
        <dbReference type="Proteomes" id="UP000201609"/>
    </source>
</evidence>
<dbReference type="RefSeq" id="YP_009100106.1">
    <property type="nucleotide sequence ID" value="NC_025431.1"/>
</dbReference>
<gene>
    <name evidence="2" type="ORF">Lo5R7ANS_59</name>
</gene>
<keyword evidence="1" id="KW-0472">Membrane</keyword>
<keyword evidence="1" id="KW-1133">Transmembrane helix</keyword>
<keyword evidence="3" id="KW-1185">Reference proteome</keyword>
<dbReference type="GeneID" id="22109866"/>
<dbReference type="KEGG" id="vg:22109866"/>
<feature type="transmembrane region" description="Helical" evidence="1">
    <location>
        <begin position="28"/>
        <end position="46"/>
    </location>
</feature>
<sequence>MDNTTAAVAVSAVSSPVWLPWLHAASDGAALIAPILGTVWLVVQIVSKAREMLRKDPK</sequence>
<evidence type="ECO:0000313" key="2">
    <source>
        <dbReference type="EMBL" id="AIK68529.1"/>
    </source>
</evidence>
<name>A0A076YNX1_9CAUD</name>
<evidence type="ECO:0000256" key="1">
    <source>
        <dbReference type="SAM" id="Phobius"/>
    </source>
</evidence>
<dbReference type="EMBL" id="KM199771">
    <property type="protein sequence ID" value="AIK68529.1"/>
    <property type="molecule type" value="Genomic_DNA"/>
</dbReference>
<keyword evidence="1" id="KW-0812">Transmembrane</keyword>
<organism evidence="2 3">
    <name type="scientific">Mesorhizobium phage vB_MloP_Lo5R7ANS</name>
    <dbReference type="NCBI Taxonomy" id="1527771"/>
    <lineage>
        <taxon>Viruses</taxon>
        <taxon>Duplodnaviria</taxon>
        <taxon>Heunggongvirae</taxon>
        <taxon>Uroviricota</taxon>
        <taxon>Caudoviricetes</taxon>
        <taxon>Autographivirales</taxon>
        <taxon>Pairvirus</taxon>
        <taxon>Pairvirus Lo5R7ANS</taxon>
    </lineage>
</organism>
<dbReference type="Proteomes" id="UP000201609">
    <property type="component" value="Segment"/>
</dbReference>